<gene>
    <name evidence="4" type="primary">LOC100206968</name>
</gene>
<evidence type="ECO:0000256" key="2">
    <source>
        <dbReference type="SAM" id="MobiDB-lite"/>
    </source>
</evidence>
<accession>A0ABM4D542</accession>
<sequence>MFKSKVIPNGEFKKNQERKTVALRHKTSRYSVVSERRKMSEDLNNDTISDCAIKSKNFNKNERSSNSRSALLQEWRLKKEKIKNQESKYAKAKFVVKHVEHKINLYTEHEKEPISAKPTNPKSIIPKNSKSVLKEKNTNINHTQSKQNDFGKNIKQDDCVRIRKQDNSGSIRKSDYSLRIRKNNNSEIRPLSSKNENTKIRKESSCRNDAKVFSKNNQPTNNREKSLKQNLADDKKMKSSLQNHTLSDNKKMKSLLQNHTLVDDKKMKSSLQNHTMVDDKIMKSSMQNHILVDDKKAIDKQNVLSELFGSESMIEKLNEFSFEEMQKNICTNSETFIVGSFSFEPPLGLSNINFEYDKSSKEDLFHLQSPDIDSKSIKNSSGALKKLKINKTCVINDCDSENIVALTNNVELLNVTSVNNTAIKSIASLRLEKEFNSPMNTEGFVSSVIRTPISMFKKKEGIPQGMFFISPNINKKNVTPNPKNFLSMKEDPVAQRINSPLRIESAPNPKVSDSVENFTKLVATEEAIFTSSLNKWNKILENGVPEEVQGDILAAIGQAQLFTQKRFKQFKELIELHKDKNAEKVALASDLDGFWDMIYFQVKDVHKRFSELDVLEKNNWHKEICHQNEQKEKPINKRKPAIKNRQHTVLNKDKKRTDFRQFRQQMMLKSQENKVDTIFNELDSFNSMSKDKKYDAVVVNDEFSADSLEETSPDKHLILNKENCIPLSNLRRSSRKTPSKYRFIESQMTPKSVACKLFTGSIARNDLQPTSEFTKYLSKTIILEDASAKCDLLSSFDDVQSEVKPQPKQFEDLMMFSPLNR</sequence>
<dbReference type="Proteomes" id="UP001652625">
    <property type="component" value="Chromosome 12"/>
</dbReference>
<feature type="region of interest" description="Disordered" evidence="2">
    <location>
        <begin position="110"/>
        <end position="131"/>
    </location>
</feature>
<protein>
    <submittedName>
        <fullName evidence="4">Uncharacterized protein LOC100206968 isoform X3</fullName>
    </submittedName>
</protein>
<feature type="compositionally biased region" description="Polar residues" evidence="2">
    <location>
        <begin position="117"/>
        <end position="131"/>
    </location>
</feature>
<evidence type="ECO:0000256" key="1">
    <source>
        <dbReference type="ARBA" id="ARBA00008839"/>
    </source>
</evidence>
<evidence type="ECO:0000313" key="4">
    <source>
        <dbReference type="RefSeq" id="XP_065669397.1"/>
    </source>
</evidence>
<dbReference type="PANTHER" id="PTHR12353:SF1">
    <property type="entry name" value="DISKS LARGE-ASSOCIATED PROTEIN 5"/>
    <property type="match status" value="1"/>
</dbReference>
<dbReference type="InterPro" id="IPR005026">
    <property type="entry name" value="SAPAP"/>
</dbReference>
<reference evidence="4" key="1">
    <citation type="submission" date="2025-08" db="UniProtKB">
        <authorList>
            <consortium name="RefSeq"/>
        </authorList>
    </citation>
    <scope>IDENTIFICATION</scope>
</reference>
<name>A0ABM4D542_HYDVU</name>
<feature type="compositionally biased region" description="Basic and acidic residues" evidence="2">
    <location>
        <begin position="196"/>
        <end position="212"/>
    </location>
</feature>
<organism evidence="3 4">
    <name type="scientific">Hydra vulgaris</name>
    <name type="common">Hydra</name>
    <name type="synonym">Hydra attenuata</name>
    <dbReference type="NCBI Taxonomy" id="6087"/>
    <lineage>
        <taxon>Eukaryota</taxon>
        <taxon>Metazoa</taxon>
        <taxon>Cnidaria</taxon>
        <taxon>Hydrozoa</taxon>
        <taxon>Hydroidolina</taxon>
        <taxon>Anthoathecata</taxon>
        <taxon>Aplanulata</taxon>
        <taxon>Hydridae</taxon>
        <taxon>Hydra</taxon>
    </lineage>
</organism>
<dbReference type="RefSeq" id="XP_065669397.1">
    <property type="nucleotide sequence ID" value="XM_065813325.1"/>
</dbReference>
<proteinExistence type="inferred from homology"/>
<comment type="similarity">
    <text evidence="1">Belongs to the SAPAP family.</text>
</comment>
<dbReference type="PANTHER" id="PTHR12353">
    <property type="entry name" value="DISKS LARGE-ASSOCIATED PROTEIN DAP SAP90/PSD-95-ASSOCIATED PROTEIN"/>
    <property type="match status" value="1"/>
</dbReference>
<keyword evidence="3" id="KW-1185">Reference proteome</keyword>
<feature type="region of interest" description="Disordered" evidence="2">
    <location>
        <begin position="186"/>
        <end position="226"/>
    </location>
</feature>
<feature type="compositionally biased region" description="Polar residues" evidence="2">
    <location>
        <begin position="186"/>
        <end position="195"/>
    </location>
</feature>
<dbReference type="GeneID" id="100206968"/>
<dbReference type="Pfam" id="PF03359">
    <property type="entry name" value="GKAP"/>
    <property type="match status" value="1"/>
</dbReference>
<evidence type="ECO:0000313" key="3">
    <source>
        <dbReference type="Proteomes" id="UP001652625"/>
    </source>
</evidence>